<evidence type="ECO:0000259" key="6">
    <source>
        <dbReference type="PROSITE" id="PS50977"/>
    </source>
</evidence>
<gene>
    <name evidence="7" type="ORF">HEB94_005760</name>
</gene>
<dbReference type="AlphaFoldDB" id="A0A927RAF0"/>
<evidence type="ECO:0000313" key="8">
    <source>
        <dbReference type="Proteomes" id="UP000638648"/>
    </source>
</evidence>
<name>A0A927RAF0_9ACTN</name>
<keyword evidence="8" id="KW-1185">Reference proteome</keyword>
<dbReference type="Pfam" id="PF00440">
    <property type="entry name" value="TetR_N"/>
    <property type="match status" value="1"/>
</dbReference>
<reference evidence="7" key="1">
    <citation type="submission" date="2020-10" db="EMBL/GenBank/DDBJ databases">
        <title>Sequencing the genomes of 1000 actinobacteria strains.</title>
        <authorList>
            <person name="Klenk H.-P."/>
        </authorList>
    </citation>
    <scope>NUCLEOTIDE SEQUENCE</scope>
    <source>
        <strain evidence="7">DSM 45354</strain>
    </source>
</reference>
<dbReference type="PANTHER" id="PTHR30055:SF234">
    <property type="entry name" value="HTH-TYPE TRANSCRIPTIONAL REGULATOR BETI"/>
    <property type="match status" value="1"/>
</dbReference>
<evidence type="ECO:0000313" key="7">
    <source>
        <dbReference type="EMBL" id="MBE1608912.1"/>
    </source>
</evidence>
<protein>
    <submittedName>
        <fullName evidence="7">AcrR family transcriptional regulator</fullName>
    </submittedName>
</protein>
<evidence type="ECO:0000256" key="1">
    <source>
        <dbReference type="ARBA" id="ARBA00023015"/>
    </source>
</evidence>
<dbReference type="GO" id="GO:0003700">
    <property type="term" value="F:DNA-binding transcription factor activity"/>
    <property type="evidence" value="ECO:0007669"/>
    <property type="project" value="TreeGrafter"/>
</dbReference>
<dbReference type="InterPro" id="IPR009057">
    <property type="entry name" value="Homeodomain-like_sf"/>
</dbReference>
<proteinExistence type="predicted"/>
<dbReference type="Gene3D" id="1.10.357.10">
    <property type="entry name" value="Tetracycline Repressor, domain 2"/>
    <property type="match status" value="1"/>
</dbReference>
<accession>A0A927RAF0</accession>
<sequence>MVTPRPGASTRASRQTKTATTRRAIVEAARSLLAESADGHVSLEAVAVAAGVSRVTIYNQVGSRHGLLDAVLTDSAERGGMDQLLAHTKDEPARQACTSVIRRTCCFWAAERSVLRRLTGLAVVDPELARIFDTREGWRRRQLNRLLERLEEAGELTRTGAISRAAILDGFVALTSFQAYDRLGQLAEHPLKATRVLDQMLTGLIG</sequence>
<keyword evidence="1" id="KW-0805">Transcription regulation</keyword>
<evidence type="ECO:0000256" key="2">
    <source>
        <dbReference type="ARBA" id="ARBA00023125"/>
    </source>
</evidence>
<dbReference type="InterPro" id="IPR050109">
    <property type="entry name" value="HTH-type_TetR-like_transc_reg"/>
</dbReference>
<feature type="region of interest" description="Disordered" evidence="5">
    <location>
        <begin position="1"/>
        <end position="21"/>
    </location>
</feature>
<dbReference type="RefSeq" id="WP_192752599.1">
    <property type="nucleotide sequence ID" value="NZ_BAABJL010000041.1"/>
</dbReference>
<dbReference type="GO" id="GO:0000976">
    <property type="term" value="F:transcription cis-regulatory region binding"/>
    <property type="evidence" value="ECO:0007669"/>
    <property type="project" value="TreeGrafter"/>
</dbReference>
<dbReference type="PROSITE" id="PS50977">
    <property type="entry name" value="HTH_TETR_2"/>
    <property type="match status" value="1"/>
</dbReference>
<feature type="compositionally biased region" description="Polar residues" evidence="5">
    <location>
        <begin position="10"/>
        <end position="21"/>
    </location>
</feature>
<comment type="caution">
    <text evidence="7">The sequence shown here is derived from an EMBL/GenBank/DDBJ whole genome shotgun (WGS) entry which is preliminary data.</text>
</comment>
<keyword evidence="2 4" id="KW-0238">DNA-binding</keyword>
<dbReference type="EMBL" id="JADBEM010000001">
    <property type="protein sequence ID" value="MBE1608912.1"/>
    <property type="molecule type" value="Genomic_DNA"/>
</dbReference>
<evidence type="ECO:0000256" key="5">
    <source>
        <dbReference type="SAM" id="MobiDB-lite"/>
    </source>
</evidence>
<dbReference type="PANTHER" id="PTHR30055">
    <property type="entry name" value="HTH-TYPE TRANSCRIPTIONAL REGULATOR RUTR"/>
    <property type="match status" value="1"/>
</dbReference>
<feature type="domain" description="HTH tetR-type" evidence="6">
    <location>
        <begin position="19"/>
        <end position="79"/>
    </location>
</feature>
<evidence type="ECO:0000256" key="4">
    <source>
        <dbReference type="PROSITE-ProRule" id="PRU00335"/>
    </source>
</evidence>
<organism evidence="7 8">
    <name type="scientific">Actinopolymorpha pittospori</name>
    <dbReference type="NCBI Taxonomy" id="648752"/>
    <lineage>
        <taxon>Bacteria</taxon>
        <taxon>Bacillati</taxon>
        <taxon>Actinomycetota</taxon>
        <taxon>Actinomycetes</taxon>
        <taxon>Propionibacteriales</taxon>
        <taxon>Actinopolymorphaceae</taxon>
        <taxon>Actinopolymorpha</taxon>
    </lineage>
</organism>
<dbReference type="InterPro" id="IPR001647">
    <property type="entry name" value="HTH_TetR"/>
</dbReference>
<dbReference type="Proteomes" id="UP000638648">
    <property type="component" value="Unassembled WGS sequence"/>
</dbReference>
<keyword evidence="3" id="KW-0804">Transcription</keyword>
<evidence type="ECO:0000256" key="3">
    <source>
        <dbReference type="ARBA" id="ARBA00023163"/>
    </source>
</evidence>
<feature type="DNA-binding region" description="H-T-H motif" evidence="4">
    <location>
        <begin position="42"/>
        <end position="61"/>
    </location>
</feature>
<dbReference type="SUPFAM" id="SSF46689">
    <property type="entry name" value="Homeodomain-like"/>
    <property type="match status" value="1"/>
</dbReference>